<dbReference type="PANTHER" id="PTHR30408:SF12">
    <property type="entry name" value="TYPE I RESTRICTION ENZYME MJAVIII SPECIFICITY SUBUNIT"/>
    <property type="match status" value="1"/>
</dbReference>
<protein>
    <submittedName>
        <fullName evidence="5">Type I restriction enzyme S subunit</fullName>
    </submittedName>
</protein>
<dbReference type="GO" id="GO:0003677">
    <property type="term" value="F:DNA binding"/>
    <property type="evidence" value="ECO:0007669"/>
    <property type="project" value="UniProtKB-KW"/>
</dbReference>
<evidence type="ECO:0000259" key="4">
    <source>
        <dbReference type="Pfam" id="PF01420"/>
    </source>
</evidence>
<dbReference type="EMBL" id="VIXA01000001">
    <property type="protein sequence ID" value="TWG28250.1"/>
    <property type="molecule type" value="Genomic_DNA"/>
</dbReference>
<dbReference type="Proteomes" id="UP000319927">
    <property type="component" value="Unassembled WGS sequence"/>
</dbReference>
<dbReference type="InterPro" id="IPR044946">
    <property type="entry name" value="Restrct_endonuc_typeI_TRD_sf"/>
</dbReference>
<name>A0A561WWL5_9ACTN</name>
<evidence type="ECO:0000313" key="5">
    <source>
        <dbReference type="EMBL" id="TWG28250.1"/>
    </source>
</evidence>
<dbReference type="Pfam" id="PF01420">
    <property type="entry name" value="Methylase_S"/>
    <property type="match status" value="2"/>
</dbReference>
<accession>A0A561WWL5</accession>
<dbReference type="Gene3D" id="1.10.287.1120">
    <property type="entry name" value="Bipartite methylase S protein"/>
    <property type="match status" value="1"/>
</dbReference>
<keyword evidence="3" id="KW-0238">DNA-binding</keyword>
<dbReference type="AlphaFoldDB" id="A0A561WWL5"/>
<dbReference type="InterPro" id="IPR052021">
    <property type="entry name" value="Type-I_RS_S_subunit"/>
</dbReference>
<comment type="caution">
    <text evidence="5">The sequence shown here is derived from an EMBL/GenBank/DDBJ whole genome shotgun (WGS) entry which is preliminary data.</text>
</comment>
<evidence type="ECO:0000256" key="1">
    <source>
        <dbReference type="ARBA" id="ARBA00010923"/>
    </source>
</evidence>
<dbReference type="CDD" id="cd17248">
    <property type="entry name" value="RMtype1_S_AmiI-TRD2-CR2_like"/>
    <property type="match status" value="1"/>
</dbReference>
<gene>
    <name evidence="5" type="ORF">FHX75_111401</name>
</gene>
<dbReference type="Gene3D" id="3.90.220.20">
    <property type="entry name" value="DNA methylase specificity domains"/>
    <property type="match status" value="2"/>
</dbReference>
<evidence type="ECO:0000256" key="2">
    <source>
        <dbReference type="ARBA" id="ARBA00022747"/>
    </source>
</evidence>
<evidence type="ECO:0000313" key="6">
    <source>
        <dbReference type="Proteomes" id="UP000319927"/>
    </source>
</evidence>
<organism evidence="5 6">
    <name type="scientific">Micromonospora palomenae</name>
    <dbReference type="NCBI Taxonomy" id="1461247"/>
    <lineage>
        <taxon>Bacteria</taxon>
        <taxon>Bacillati</taxon>
        <taxon>Actinomycetota</taxon>
        <taxon>Actinomycetes</taxon>
        <taxon>Micromonosporales</taxon>
        <taxon>Micromonosporaceae</taxon>
        <taxon>Micromonospora</taxon>
    </lineage>
</organism>
<feature type="domain" description="Type I restriction modification DNA specificity" evidence="4">
    <location>
        <begin position="16"/>
        <end position="170"/>
    </location>
</feature>
<dbReference type="InterPro" id="IPR000055">
    <property type="entry name" value="Restrct_endonuc_typeI_TRD"/>
</dbReference>
<feature type="domain" description="Type I restriction modification DNA specificity" evidence="4">
    <location>
        <begin position="210"/>
        <end position="381"/>
    </location>
</feature>
<keyword evidence="2" id="KW-0680">Restriction system</keyword>
<evidence type="ECO:0000256" key="3">
    <source>
        <dbReference type="ARBA" id="ARBA00023125"/>
    </source>
</evidence>
<dbReference type="CDD" id="cd17266">
    <property type="entry name" value="RMtype1_S_Sau1132ORF3780P-TRD2-CR2_like"/>
    <property type="match status" value="1"/>
</dbReference>
<sequence length="424" mass="46033">MRPLADVSWLPGVAVPTGWQRKRVKHVLRDLRAGEGITAEDIESSGDYPVYGGNGVRGYTSHYTHSGTFVLIGRQGALCGNVHLASGRFWASEHAMVGAPAIGVDPRWLAYTLRTMNLGQYSVTAAQPGIGVAQVMALDLYAPRPEEQRAIADFLDEQTSRIDTLINKQTQLIITLQERRRAAIAHGVTKGLTPGTKLRPSGLRWAGDVPDTWEVANIRRYAAMKTGHTPSRSEPAYWIECDIPWVTLADVGQLRDGRTTYLSSETQAKISAVGLANSAAELLPAGTVVLSRTASVGFSGIMPVPMATSQDYWNWVCGPRLLPAYLLATFRAMKDEFRSMVMGSTHKTIYQPVAAGMTIVVPPIEEQRAIVAHLNDETSSIDALIDKTEQHIALARERRAALIAAAVTGQINVRTAGRATQGVV</sequence>
<comment type="similarity">
    <text evidence="1">Belongs to the type-I restriction system S methylase family.</text>
</comment>
<reference evidence="5 6" key="1">
    <citation type="submission" date="2019-06" db="EMBL/GenBank/DDBJ databases">
        <title>Sequencing the genomes of 1000 actinobacteria strains.</title>
        <authorList>
            <person name="Klenk H.-P."/>
        </authorList>
    </citation>
    <scope>NUCLEOTIDE SEQUENCE [LARGE SCALE GENOMIC DNA]</scope>
    <source>
        <strain evidence="5 6">DSM 102131</strain>
    </source>
</reference>
<dbReference type="GO" id="GO:0009307">
    <property type="term" value="P:DNA restriction-modification system"/>
    <property type="evidence" value="ECO:0007669"/>
    <property type="project" value="UniProtKB-KW"/>
</dbReference>
<dbReference type="PANTHER" id="PTHR30408">
    <property type="entry name" value="TYPE-1 RESTRICTION ENZYME ECOKI SPECIFICITY PROTEIN"/>
    <property type="match status" value="1"/>
</dbReference>
<keyword evidence="6" id="KW-1185">Reference proteome</keyword>
<proteinExistence type="inferred from homology"/>
<dbReference type="SUPFAM" id="SSF116734">
    <property type="entry name" value="DNA methylase specificity domain"/>
    <property type="match status" value="2"/>
</dbReference>